<keyword evidence="6 10" id="KW-0472">Membrane</keyword>
<feature type="transmembrane region" description="Helical" evidence="10">
    <location>
        <begin position="72"/>
        <end position="92"/>
    </location>
</feature>
<dbReference type="SUPFAM" id="SSF81340">
    <property type="entry name" value="Clc chloride channel"/>
    <property type="match status" value="1"/>
</dbReference>
<dbReference type="AlphaFoldDB" id="A0A5B8REL3"/>
<feature type="transmembrane region" description="Helical" evidence="10">
    <location>
        <begin position="25"/>
        <end position="52"/>
    </location>
</feature>
<feature type="transmembrane region" description="Helical" evidence="10">
    <location>
        <begin position="356"/>
        <end position="375"/>
    </location>
</feature>
<keyword evidence="2" id="KW-0813">Transport</keyword>
<keyword evidence="3 10" id="KW-0812">Transmembrane</keyword>
<evidence type="ECO:0000256" key="2">
    <source>
        <dbReference type="ARBA" id="ARBA00022448"/>
    </source>
</evidence>
<comment type="subcellular location">
    <subcellularLocation>
        <location evidence="1">Membrane</location>
        <topology evidence="1">Multi-pass membrane protein</topology>
    </subcellularLocation>
</comment>
<feature type="transmembrane region" description="Helical" evidence="10">
    <location>
        <begin position="419"/>
        <end position="435"/>
    </location>
</feature>
<dbReference type="PANTHER" id="PTHR43427">
    <property type="entry name" value="CHLORIDE CHANNEL PROTEIN CLC-E"/>
    <property type="match status" value="1"/>
</dbReference>
<keyword evidence="5" id="KW-0406">Ion transport</keyword>
<dbReference type="Pfam" id="PF00654">
    <property type="entry name" value="Voltage_CLC"/>
    <property type="match status" value="1"/>
</dbReference>
<feature type="transmembrane region" description="Helical" evidence="10">
    <location>
        <begin position="387"/>
        <end position="413"/>
    </location>
</feature>
<evidence type="ECO:0000256" key="6">
    <source>
        <dbReference type="ARBA" id="ARBA00023136"/>
    </source>
</evidence>
<dbReference type="EMBL" id="MN079117">
    <property type="protein sequence ID" value="QEA05932.1"/>
    <property type="molecule type" value="Genomic_DNA"/>
</dbReference>
<evidence type="ECO:0000313" key="11">
    <source>
        <dbReference type="EMBL" id="QEA05932.1"/>
    </source>
</evidence>
<feature type="transmembrane region" description="Helical" evidence="10">
    <location>
        <begin position="285"/>
        <end position="306"/>
    </location>
</feature>
<evidence type="ECO:0000256" key="8">
    <source>
        <dbReference type="ARBA" id="ARBA00023214"/>
    </source>
</evidence>
<accession>A0A5B8REL3</accession>
<dbReference type="SUPFAM" id="SSF54631">
    <property type="entry name" value="CBS-domain pair"/>
    <property type="match status" value="1"/>
</dbReference>
<dbReference type="GO" id="GO:0034707">
    <property type="term" value="C:chloride channel complex"/>
    <property type="evidence" value="ECO:0007669"/>
    <property type="project" value="UniProtKB-KW"/>
</dbReference>
<dbReference type="PRINTS" id="PR00762">
    <property type="entry name" value="CLCHANNEL"/>
</dbReference>
<keyword evidence="7" id="KW-0869">Chloride channel</keyword>
<keyword evidence="4 10" id="KW-1133">Transmembrane helix</keyword>
<reference evidence="11" key="1">
    <citation type="submission" date="2019-06" db="EMBL/GenBank/DDBJ databases">
        <authorList>
            <person name="Murdoch R.W."/>
            <person name="Fathepure B."/>
        </authorList>
    </citation>
    <scope>NUCLEOTIDE SEQUENCE</scope>
</reference>
<keyword evidence="9" id="KW-0407">Ion channel</keyword>
<dbReference type="PANTHER" id="PTHR43427:SF6">
    <property type="entry name" value="CHLORIDE CHANNEL PROTEIN CLC-E"/>
    <property type="match status" value="1"/>
</dbReference>
<evidence type="ECO:0000256" key="7">
    <source>
        <dbReference type="ARBA" id="ARBA00023173"/>
    </source>
</evidence>
<dbReference type="InterPro" id="IPR050368">
    <property type="entry name" value="ClC-type_chloride_channel"/>
</dbReference>
<protein>
    <submittedName>
        <fullName evidence="11">H(+)/Cl(-) exchange transporter ClcA</fullName>
    </submittedName>
</protein>
<evidence type="ECO:0000256" key="1">
    <source>
        <dbReference type="ARBA" id="ARBA00004141"/>
    </source>
</evidence>
<keyword evidence="8" id="KW-0868">Chloride</keyword>
<feature type="transmembrane region" description="Helical" evidence="10">
    <location>
        <begin position="169"/>
        <end position="193"/>
    </location>
</feature>
<dbReference type="InterPro" id="IPR046342">
    <property type="entry name" value="CBS_dom_sf"/>
</dbReference>
<feature type="transmembrane region" description="Helical" evidence="10">
    <location>
        <begin position="199"/>
        <end position="220"/>
    </location>
</feature>
<evidence type="ECO:0000256" key="9">
    <source>
        <dbReference type="ARBA" id="ARBA00023303"/>
    </source>
</evidence>
<name>A0A5B8REL3_9ZZZZ</name>
<dbReference type="InterPro" id="IPR001807">
    <property type="entry name" value="ClC"/>
</dbReference>
<proteinExistence type="predicted"/>
<evidence type="ECO:0000256" key="3">
    <source>
        <dbReference type="ARBA" id="ARBA00022692"/>
    </source>
</evidence>
<evidence type="ECO:0000256" key="4">
    <source>
        <dbReference type="ARBA" id="ARBA00022989"/>
    </source>
</evidence>
<dbReference type="InterPro" id="IPR014743">
    <property type="entry name" value="Cl-channel_core"/>
</dbReference>
<dbReference type="Gene3D" id="1.10.3080.10">
    <property type="entry name" value="Clc chloride channel"/>
    <property type="match status" value="1"/>
</dbReference>
<feature type="transmembrane region" description="Helical" evidence="10">
    <location>
        <begin position="249"/>
        <end position="273"/>
    </location>
</feature>
<dbReference type="CDD" id="cd00400">
    <property type="entry name" value="Voltage_gated_ClC"/>
    <property type="match status" value="1"/>
</dbReference>
<dbReference type="GO" id="GO:0005254">
    <property type="term" value="F:chloride channel activity"/>
    <property type="evidence" value="ECO:0007669"/>
    <property type="project" value="UniProtKB-KW"/>
</dbReference>
<sequence>MNDDTPAPSAGPATGQRPLSGAWMFVLALVVGAFGGFGSIVFKGAIAFFQNLFFLGRFDVHLQPDTHIDPSIWGWGVIFVPVVGAIIVTWIIRTLAPEARGHGVPEVMHAIYYHGGEMRPITVVAKAIASSVSIGTGGSVGREGPIIQIGSAFGSTLGRFRNMPARQRIVLVGAGAAAGIAATFNAPLGGLAFAVELMLISVTALNVALVASATVAATYIGRLYSGIGPSFEIPSVELFADHAIGSYQLLLCVPFGLLVGLAAAGFVHSIYWFEDRFESLFHNDYLRHMSGMFVLGLMMYGFLWYLDEYYIAGVGYATILDVLREVLTNPLLLLLLFAGKLIATGLTLGSGASGGVFSPSLFLGATLGASFADGLQWLVPGLQIDPVVFAIAGMAGMVGATTSAVVTAIVMIFEQTRDYSAMLPIITVVALAYVVRTRITAESIYTLKLARRGLGIPQGLQAAVSLSRKARRVMNPDFQVIDLDDLRQWQEEHVPGEGPRYTVVAKEGQLYGLAREDLRYVMRDRELSELVDTRFIVVPPTTRWPVLMRAIKEGGHEVVLVARGRASRDLLGVITPREIALTVRDAAELMD</sequence>
<feature type="transmembrane region" description="Helical" evidence="10">
    <location>
        <begin position="327"/>
        <end position="350"/>
    </location>
</feature>
<gene>
    <name evidence="11" type="primary">clcA_2</name>
    <name evidence="11" type="ORF">KBTEX_02261</name>
</gene>
<organism evidence="11">
    <name type="scientific">uncultured organism</name>
    <dbReference type="NCBI Taxonomy" id="155900"/>
    <lineage>
        <taxon>unclassified sequences</taxon>
        <taxon>environmental samples</taxon>
    </lineage>
</organism>
<evidence type="ECO:0000256" key="10">
    <source>
        <dbReference type="SAM" id="Phobius"/>
    </source>
</evidence>
<evidence type="ECO:0000256" key="5">
    <source>
        <dbReference type="ARBA" id="ARBA00023065"/>
    </source>
</evidence>